<keyword evidence="4" id="KW-1185">Reference proteome</keyword>
<dbReference type="InterPro" id="IPR038078">
    <property type="entry name" value="PhoU-like_sf"/>
</dbReference>
<dbReference type="RefSeq" id="WP_091402594.1">
    <property type="nucleotide sequence ID" value="NZ_FMYV01000002.1"/>
</dbReference>
<dbReference type="Proteomes" id="UP000297288">
    <property type="component" value="Unassembled WGS sequence"/>
</dbReference>
<dbReference type="Pfam" id="PF01895">
    <property type="entry name" value="PhoU"/>
    <property type="match status" value="1"/>
</dbReference>
<organism evidence="2 4">
    <name type="scientific">Geotoga petraea</name>
    <dbReference type="NCBI Taxonomy" id="28234"/>
    <lineage>
        <taxon>Bacteria</taxon>
        <taxon>Thermotogati</taxon>
        <taxon>Thermotogota</taxon>
        <taxon>Thermotogae</taxon>
        <taxon>Petrotogales</taxon>
        <taxon>Petrotogaceae</taxon>
        <taxon>Geotoga</taxon>
    </lineage>
</organism>
<reference evidence="3 5" key="2">
    <citation type="submission" date="2019-04" db="EMBL/GenBank/DDBJ databases">
        <title>Draft genome sequence data and analysis of a Fermenting Bacterium, Geotoga petraea strain HO-Geo1, isolated from heavy-oil petroleum reservoir in Russia.</title>
        <authorList>
            <person name="Grouzdev D.S."/>
            <person name="Semenova E.M."/>
            <person name="Sokolova D.S."/>
            <person name="Tourova T.P."/>
            <person name="Poltaraus A.B."/>
            <person name="Nazina T.N."/>
        </authorList>
    </citation>
    <scope>NUCLEOTIDE SEQUENCE [LARGE SCALE GENOMIC DNA]</scope>
    <source>
        <strain evidence="3 5">HO-Geo1</strain>
    </source>
</reference>
<evidence type="ECO:0000313" key="2">
    <source>
        <dbReference type="EMBL" id="SDC18321.1"/>
    </source>
</evidence>
<dbReference type="EMBL" id="SRME01000002">
    <property type="protein sequence ID" value="TGG88226.1"/>
    <property type="molecule type" value="Genomic_DNA"/>
</dbReference>
<feature type="domain" description="PhoU" evidence="1">
    <location>
        <begin position="24"/>
        <end position="110"/>
    </location>
</feature>
<evidence type="ECO:0000259" key="1">
    <source>
        <dbReference type="Pfam" id="PF01895"/>
    </source>
</evidence>
<dbReference type="Gene3D" id="1.20.58.220">
    <property type="entry name" value="Phosphate transport system protein phou homolog 2, domain 2"/>
    <property type="match status" value="1"/>
</dbReference>
<evidence type="ECO:0000313" key="3">
    <source>
        <dbReference type="EMBL" id="TGG88226.1"/>
    </source>
</evidence>
<sequence length="250" mass="29313">MEYKKSNDISNFKKENLKIYLNNVLKMGRIVQGMFYKFKDAYFEKDKNLCNEIIKQDDRLDFLETKLEYEGLSMLGSQNFTGVYLKATMLGIKMSYIFENMGDLCEKNAKLNLEILKLPQLVNMLSFEDIFSQSQKMLTLSLKLLSNFVNLDIQKLIEEESQKNFFLSAKEICFLNQDVNSLLSAFKKILYRSKEQTKTINLHLNVLSNIEQFADFSTNISENVIWALSGSKYKCRGKDLEYFYSYEEEL</sequence>
<evidence type="ECO:0000313" key="5">
    <source>
        <dbReference type="Proteomes" id="UP000297288"/>
    </source>
</evidence>
<dbReference type="OrthoDB" id="44217at2"/>
<name>A0A1G6JI13_9BACT</name>
<dbReference type="GO" id="GO:0030643">
    <property type="term" value="P:intracellular phosphate ion homeostasis"/>
    <property type="evidence" value="ECO:0007669"/>
    <property type="project" value="InterPro"/>
</dbReference>
<accession>A0A1G6JI13</accession>
<reference evidence="2 4" key="1">
    <citation type="submission" date="2016-10" db="EMBL/GenBank/DDBJ databases">
        <authorList>
            <person name="de Groot N.N."/>
        </authorList>
    </citation>
    <scope>NUCLEOTIDE SEQUENCE [LARGE SCALE GENOMIC DNA]</scope>
    <source>
        <strain evidence="2 4">WG14</strain>
    </source>
</reference>
<dbReference type="InterPro" id="IPR026022">
    <property type="entry name" value="PhoU_dom"/>
</dbReference>
<dbReference type="SUPFAM" id="SSF109755">
    <property type="entry name" value="PhoU-like"/>
    <property type="match status" value="1"/>
</dbReference>
<dbReference type="PANTHER" id="PTHR42930">
    <property type="entry name" value="PHOSPHATE-SPECIFIC TRANSPORT SYSTEM ACCESSORY PROTEIN PHOU"/>
    <property type="match status" value="1"/>
</dbReference>
<protein>
    <submittedName>
        <fullName evidence="2">Phosphate uptake regulator, PhoU</fullName>
    </submittedName>
</protein>
<dbReference type="STRING" id="28234.SAMN04488588_0536"/>
<evidence type="ECO:0000313" key="4">
    <source>
        <dbReference type="Proteomes" id="UP000199322"/>
    </source>
</evidence>
<dbReference type="GO" id="GO:0045936">
    <property type="term" value="P:negative regulation of phosphate metabolic process"/>
    <property type="evidence" value="ECO:0007669"/>
    <property type="project" value="InterPro"/>
</dbReference>
<dbReference type="EMBL" id="FMYV01000002">
    <property type="protein sequence ID" value="SDC18321.1"/>
    <property type="molecule type" value="Genomic_DNA"/>
</dbReference>
<proteinExistence type="predicted"/>
<dbReference type="AlphaFoldDB" id="A0A1G6JI13"/>
<dbReference type="Proteomes" id="UP000199322">
    <property type="component" value="Unassembled WGS sequence"/>
</dbReference>
<dbReference type="InterPro" id="IPR028366">
    <property type="entry name" value="PhoU"/>
</dbReference>
<gene>
    <name evidence="3" type="ORF">E4650_04085</name>
    <name evidence="2" type="ORF">SAMN04488588_0536</name>
</gene>
<dbReference type="PANTHER" id="PTHR42930:SF3">
    <property type="entry name" value="PHOSPHATE-SPECIFIC TRANSPORT SYSTEM ACCESSORY PROTEIN PHOU"/>
    <property type="match status" value="1"/>
</dbReference>